<evidence type="ECO:0000313" key="2">
    <source>
        <dbReference type="EMBL" id="KIG17256.1"/>
    </source>
</evidence>
<dbReference type="Proteomes" id="UP000031599">
    <property type="component" value="Unassembled WGS sequence"/>
</dbReference>
<sequence length="262" mass="28378">MLWLLERDIYGVGPHPLEGAIAAAGQRSRVWSDDAWESDTQLDGPVVFHGSLGNAARIAASGRWAPGAYCNTAAFHCSRWYPAAKPWLLHREYVLTTVAELSADPIATAGSLADASGQVFVRPDSPLKPFSGRVVQLEGLTPGHLDHGFYYERLDLPIVVSRKRSLGDEWRFVICQRSVITGCRYEAEGRVAGTTTVDPRAAAVADQIAAKFVGPDPVYVLDLVESEHGIEMVEINPFSGADLYACDKPAIVQRVAETATAS</sequence>
<dbReference type="EMBL" id="JMCC02000028">
    <property type="protein sequence ID" value="KIG17256.1"/>
    <property type="molecule type" value="Genomic_DNA"/>
</dbReference>
<protein>
    <recommendedName>
        <fullName evidence="1">ATP-grasp domain-containing protein</fullName>
    </recommendedName>
</protein>
<dbReference type="InterPro" id="IPR041261">
    <property type="entry name" value="R2K_2"/>
</dbReference>
<evidence type="ECO:0000259" key="1">
    <source>
        <dbReference type="Pfam" id="PF18299"/>
    </source>
</evidence>
<feature type="domain" description="ATP-grasp" evidence="1">
    <location>
        <begin position="102"/>
        <end position="251"/>
    </location>
</feature>
<accession>A0A0C2D201</accession>
<dbReference type="Pfam" id="PF18299">
    <property type="entry name" value="R2K_2"/>
    <property type="match status" value="1"/>
</dbReference>
<reference evidence="2 3" key="1">
    <citation type="submission" date="2014-12" db="EMBL/GenBank/DDBJ databases">
        <title>Genome assembly of Enhygromyxa salina DSM 15201.</title>
        <authorList>
            <person name="Sharma G."/>
            <person name="Subramanian S."/>
        </authorList>
    </citation>
    <scope>NUCLEOTIDE SEQUENCE [LARGE SCALE GENOMIC DNA]</scope>
    <source>
        <strain evidence="2 3">DSM 15201</strain>
    </source>
</reference>
<proteinExistence type="predicted"/>
<name>A0A0C2D201_9BACT</name>
<dbReference type="RefSeq" id="WP_052548567.1">
    <property type="nucleotide sequence ID" value="NZ_JMCC02000028.1"/>
</dbReference>
<dbReference type="AlphaFoldDB" id="A0A0C2D201"/>
<evidence type="ECO:0000313" key="3">
    <source>
        <dbReference type="Proteomes" id="UP000031599"/>
    </source>
</evidence>
<comment type="caution">
    <text evidence="2">The sequence shown here is derived from an EMBL/GenBank/DDBJ whole genome shotgun (WGS) entry which is preliminary data.</text>
</comment>
<gene>
    <name evidence="2" type="ORF">DB30_03569</name>
</gene>
<organism evidence="2 3">
    <name type="scientific">Enhygromyxa salina</name>
    <dbReference type="NCBI Taxonomy" id="215803"/>
    <lineage>
        <taxon>Bacteria</taxon>
        <taxon>Pseudomonadati</taxon>
        <taxon>Myxococcota</taxon>
        <taxon>Polyangia</taxon>
        <taxon>Nannocystales</taxon>
        <taxon>Nannocystaceae</taxon>
        <taxon>Enhygromyxa</taxon>
    </lineage>
</organism>